<name>A0A0G4NRS5_VERLO</name>
<evidence type="ECO:0000313" key="1">
    <source>
        <dbReference type="EMBL" id="CRK49119.1"/>
    </source>
</evidence>
<proteinExistence type="predicted"/>
<dbReference type="Proteomes" id="UP000045706">
    <property type="component" value="Unassembled WGS sequence"/>
</dbReference>
<reference evidence="2" key="1">
    <citation type="submission" date="2015-05" db="EMBL/GenBank/DDBJ databases">
        <authorList>
            <person name="Fogelqvist Johan"/>
        </authorList>
    </citation>
    <scope>NUCLEOTIDE SEQUENCE [LARGE SCALE GENOMIC DNA]</scope>
</reference>
<evidence type="ECO:0000313" key="2">
    <source>
        <dbReference type="Proteomes" id="UP000045706"/>
    </source>
</evidence>
<gene>
    <name evidence="1" type="ORF">BN1723_020740</name>
</gene>
<protein>
    <submittedName>
        <fullName evidence="1">Uncharacterized protein</fullName>
    </submittedName>
</protein>
<dbReference type="AlphaFoldDB" id="A0A0G4NRS5"/>
<sequence>MADQPEHKKKVNLQDVSGAEIKNEDDTATAILKKKKK</sequence>
<feature type="non-terminal residue" evidence="1">
    <location>
        <position position="37"/>
    </location>
</feature>
<organism evidence="1 2">
    <name type="scientific">Verticillium longisporum</name>
    <name type="common">Verticillium dahliae var. longisporum</name>
    <dbReference type="NCBI Taxonomy" id="100787"/>
    <lineage>
        <taxon>Eukaryota</taxon>
        <taxon>Fungi</taxon>
        <taxon>Dikarya</taxon>
        <taxon>Ascomycota</taxon>
        <taxon>Pezizomycotina</taxon>
        <taxon>Sordariomycetes</taxon>
        <taxon>Hypocreomycetidae</taxon>
        <taxon>Glomerellales</taxon>
        <taxon>Plectosphaerellaceae</taxon>
        <taxon>Verticillium</taxon>
    </lineage>
</organism>
<dbReference type="EMBL" id="CVQI01038309">
    <property type="protein sequence ID" value="CRK49119.1"/>
    <property type="molecule type" value="Genomic_DNA"/>
</dbReference>
<accession>A0A0G4NRS5</accession>